<dbReference type="InterPro" id="IPR001296">
    <property type="entry name" value="Glyco_trans_1"/>
</dbReference>
<gene>
    <name evidence="3" type="ORF">ENL21_08985</name>
</gene>
<dbReference type="AlphaFoldDB" id="A0A7V5H4V5"/>
<organism evidence="3">
    <name type="scientific">Caldithrix abyssi</name>
    <dbReference type="NCBI Taxonomy" id="187145"/>
    <lineage>
        <taxon>Bacteria</taxon>
        <taxon>Pseudomonadati</taxon>
        <taxon>Calditrichota</taxon>
        <taxon>Calditrichia</taxon>
        <taxon>Calditrichales</taxon>
        <taxon>Calditrichaceae</taxon>
        <taxon>Caldithrix</taxon>
    </lineage>
</organism>
<proteinExistence type="predicted"/>
<dbReference type="Pfam" id="PF13439">
    <property type="entry name" value="Glyco_transf_4"/>
    <property type="match status" value="1"/>
</dbReference>
<accession>A0A7V5H4V5</accession>
<dbReference type="InterPro" id="IPR050194">
    <property type="entry name" value="Glycosyltransferase_grp1"/>
</dbReference>
<dbReference type="PANTHER" id="PTHR45947:SF3">
    <property type="entry name" value="SULFOQUINOVOSYL TRANSFERASE SQD2"/>
    <property type="match status" value="1"/>
</dbReference>
<dbReference type="Pfam" id="PF00534">
    <property type="entry name" value="Glycos_transf_1"/>
    <property type="match status" value="1"/>
</dbReference>
<reference evidence="3" key="1">
    <citation type="journal article" date="2020" name="mSystems">
        <title>Genome- and Community-Level Interaction Insights into Carbon Utilization and Element Cycling Functions of Hydrothermarchaeota in Hydrothermal Sediment.</title>
        <authorList>
            <person name="Zhou Z."/>
            <person name="Liu Y."/>
            <person name="Xu W."/>
            <person name="Pan J."/>
            <person name="Luo Z.H."/>
            <person name="Li M."/>
        </authorList>
    </citation>
    <scope>NUCLEOTIDE SEQUENCE [LARGE SCALE GENOMIC DNA]</scope>
    <source>
        <strain evidence="3">HyVt-76</strain>
    </source>
</reference>
<sequence>MGKEAKEIKVLHLETALEWRGGQQQISYLVQGLLQQAVPTALVCRPESRIYQYFNRNKLPVFTKHMRHGLDFFAAHQIARLVRQQGFNILHAHSSHALMLGLLVKMMSGFLKLVASRRVDFSVRKSIVGSLKYNNALVDKVICISENIARVLINDGLPEAKLEIIHSGIDVSRFEWQKPDSLREELKIPADHLVVGTVAALVGHKDYPNLLQAAKIVRQEFEKVTFVAVGDGADRSKLESLKHELNLVEHFIFVGFRNDLDRFYSLFDLFVLASHKEGLGTSVLDALACGLPVVGTMAGGIPEMIEPEINGLLVPAKNPQALAQAILRILKNQILREKLALNARSSVQKFSVEQMVQKHLALYRS</sequence>
<dbReference type="PANTHER" id="PTHR45947">
    <property type="entry name" value="SULFOQUINOVOSYL TRANSFERASE SQD2"/>
    <property type="match status" value="1"/>
</dbReference>
<feature type="domain" description="Glycosyl transferase family 1" evidence="1">
    <location>
        <begin position="182"/>
        <end position="345"/>
    </location>
</feature>
<feature type="non-terminal residue" evidence="3">
    <location>
        <position position="365"/>
    </location>
</feature>
<feature type="domain" description="Glycosyltransferase subfamily 4-like N-terminal" evidence="2">
    <location>
        <begin position="20"/>
        <end position="173"/>
    </location>
</feature>
<dbReference type="EMBL" id="DRTD01000671">
    <property type="protein sequence ID" value="HHE55904.1"/>
    <property type="molecule type" value="Genomic_DNA"/>
</dbReference>
<protein>
    <submittedName>
        <fullName evidence="3">Glycosyltransferase family 1 protein</fullName>
    </submittedName>
</protein>
<evidence type="ECO:0000259" key="1">
    <source>
        <dbReference type="Pfam" id="PF00534"/>
    </source>
</evidence>
<dbReference type="CDD" id="cd03801">
    <property type="entry name" value="GT4_PimA-like"/>
    <property type="match status" value="1"/>
</dbReference>
<dbReference type="GO" id="GO:0016757">
    <property type="term" value="F:glycosyltransferase activity"/>
    <property type="evidence" value="ECO:0007669"/>
    <property type="project" value="InterPro"/>
</dbReference>
<dbReference type="InterPro" id="IPR028098">
    <property type="entry name" value="Glyco_trans_4-like_N"/>
</dbReference>
<dbReference type="Gene3D" id="3.40.50.2000">
    <property type="entry name" value="Glycogen Phosphorylase B"/>
    <property type="match status" value="2"/>
</dbReference>
<name>A0A7V5H4V5_CALAY</name>
<dbReference type="Proteomes" id="UP000886111">
    <property type="component" value="Unassembled WGS sequence"/>
</dbReference>
<evidence type="ECO:0000259" key="2">
    <source>
        <dbReference type="Pfam" id="PF13439"/>
    </source>
</evidence>
<evidence type="ECO:0000313" key="3">
    <source>
        <dbReference type="EMBL" id="HHE55904.1"/>
    </source>
</evidence>
<dbReference type="SUPFAM" id="SSF53756">
    <property type="entry name" value="UDP-Glycosyltransferase/glycogen phosphorylase"/>
    <property type="match status" value="1"/>
</dbReference>
<comment type="caution">
    <text evidence="3">The sequence shown here is derived from an EMBL/GenBank/DDBJ whole genome shotgun (WGS) entry which is preliminary data.</text>
</comment>